<organism evidence="2 3">
    <name type="scientific">Photinus pyralis</name>
    <name type="common">Common eastern firefly</name>
    <name type="synonym">Lampyris pyralis</name>
    <dbReference type="NCBI Taxonomy" id="7054"/>
    <lineage>
        <taxon>Eukaryota</taxon>
        <taxon>Metazoa</taxon>
        <taxon>Ecdysozoa</taxon>
        <taxon>Arthropoda</taxon>
        <taxon>Hexapoda</taxon>
        <taxon>Insecta</taxon>
        <taxon>Pterygota</taxon>
        <taxon>Neoptera</taxon>
        <taxon>Endopterygota</taxon>
        <taxon>Coleoptera</taxon>
        <taxon>Polyphaga</taxon>
        <taxon>Elateriformia</taxon>
        <taxon>Elateroidea</taxon>
        <taxon>Lampyridae</taxon>
        <taxon>Lampyrinae</taxon>
        <taxon>Photinus</taxon>
    </lineage>
</organism>
<protein>
    <recommendedName>
        <fullName evidence="4">MADF domain-containing protein</fullName>
    </recommendedName>
</protein>
<dbReference type="InParanoid" id="A0A5N4B4H0"/>
<keyword evidence="3" id="KW-1185">Reference proteome</keyword>
<proteinExistence type="predicted"/>
<dbReference type="EMBL" id="VVIM01000001">
    <property type="protein sequence ID" value="KAB0804466.1"/>
    <property type="molecule type" value="Genomic_DNA"/>
</dbReference>
<comment type="caution">
    <text evidence="2">The sequence shown here is derived from an EMBL/GenBank/DDBJ whole genome shotgun (WGS) entry which is preliminary data.</text>
</comment>
<dbReference type="AlphaFoldDB" id="A0A5N4B4H0"/>
<evidence type="ECO:0008006" key="4">
    <source>
        <dbReference type="Google" id="ProtNLM"/>
    </source>
</evidence>
<feature type="compositionally biased region" description="Low complexity" evidence="1">
    <location>
        <begin position="102"/>
        <end position="114"/>
    </location>
</feature>
<evidence type="ECO:0000313" key="2">
    <source>
        <dbReference type="EMBL" id="KAB0804466.1"/>
    </source>
</evidence>
<gene>
    <name evidence="2" type="ORF">PPYR_01436</name>
</gene>
<evidence type="ECO:0000256" key="1">
    <source>
        <dbReference type="SAM" id="MobiDB-lite"/>
    </source>
</evidence>
<reference evidence="2 3" key="1">
    <citation type="journal article" date="2018" name="Elife">
        <title>Firefly genomes illuminate parallel origins of bioluminescence in beetles.</title>
        <authorList>
            <person name="Fallon T.R."/>
            <person name="Lower S.E."/>
            <person name="Chang C.H."/>
            <person name="Bessho-Uehara M."/>
            <person name="Martin G.J."/>
            <person name="Bewick A.J."/>
            <person name="Behringer M."/>
            <person name="Debat H.J."/>
            <person name="Wong I."/>
            <person name="Day J.C."/>
            <person name="Suvorov A."/>
            <person name="Silva C.J."/>
            <person name="Stanger-Hall K.F."/>
            <person name="Hall D.W."/>
            <person name="Schmitz R.J."/>
            <person name="Nelson D.R."/>
            <person name="Lewis S.M."/>
            <person name="Shigenobu S."/>
            <person name="Bybee S.M."/>
            <person name="Larracuente A.M."/>
            <person name="Oba Y."/>
            <person name="Weng J.K."/>
        </authorList>
    </citation>
    <scope>NUCLEOTIDE SEQUENCE [LARGE SCALE GENOMIC DNA]</scope>
    <source>
        <strain evidence="2">1611_PpyrPB1</strain>
        <tissue evidence="2">Whole body</tissue>
    </source>
</reference>
<name>A0A5N4B4H0_PHOPY</name>
<dbReference type="Proteomes" id="UP000327044">
    <property type="component" value="Unassembled WGS sequence"/>
</dbReference>
<accession>A0A5N4B4H0</accession>
<evidence type="ECO:0000313" key="3">
    <source>
        <dbReference type="Proteomes" id="UP000327044"/>
    </source>
</evidence>
<feature type="region of interest" description="Disordered" evidence="1">
    <location>
        <begin position="89"/>
        <end position="117"/>
    </location>
</feature>
<sequence length="168" mass="19325">MNKKVFWDKLAKSLREKGHINVDGASLDQKFRYMKNTFKKIKDNSKKTATGRSRVNWKYFDWFEQICASDKAINPPMLVSTIAIDDEAGTSNKENGDNVAKTPSSSRSSTPDSRSGTRLDTFRKRHLILEEARLEELKAIRLEIAESNKINREKLDLLKQHLTCHNNN</sequence>